<dbReference type="CDD" id="cd02440">
    <property type="entry name" value="AdoMet_MTases"/>
    <property type="match status" value="1"/>
</dbReference>
<dbReference type="SUPFAM" id="SSF53335">
    <property type="entry name" value="S-adenosyl-L-methionine-dependent methyltransferases"/>
    <property type="match status" value="1"/>
</dbReference>
<dbReference type="Proteomes" id="UP000565078">
    <property type="component" value="Unassembled WGS sequence"/>
</dbReference>
<name>A0A7J4J1J0_9ARCH</name>
<evidence type="ECO:0000259" key="2">
    <source>
        <dbReference type="Pfam" id="PF08241"/>
    </source>
</evidence>
<evidence type="ECO:0000313" key="3">
    <source>
        <dbReference type="EMBL" id="HIH09917.1"/>
    </source>
</evidence>
<keyword evidence="3" id="KW-0808">Transferase</keyword>
<dbReference type="Gene3D" id="3.40.50.150">
    <property type="entry name" value="Vaccinia Virus protein VP39"/>
    <property type="match status" value="1"/>
</dbReference>
<evidence type="ECO:0000256" key="1">
    <source>
        <dbReference type="SAM" id="MobiDB-lite"/>
    </source>
</evidence>
<dbReference type="Pfam" id="PF08241">
    <property type="entry name" value="Methyltransf_11"/>
    <property type="match status" value="1"/>
</dbReference>
<sequence length="238" mass="27128">MVPANFEKMPRRALRRSSREQRVKEAAKKEMKRRKEARKIKRNLLGELIKGKRPVGLSYYEKCFGFKDADIIGKRILEVGAGHALFSQEAESVGAKVVLLDPTYAGKADRRIQELSKTNKLVAGMIQKLPVKENSFDIAFARTVIPDRVKGPELYESVIELLRVVKKGGWAGIGPFRNVGESKFFIRMKDFLQKAGFGVYVKRIDVPIGKQSREDLYFKVWNSGNIDSLKAEARRKKR</sequence>
<feature type="domain" description="Methyltransferase type 11" evidence="2">
    <location>
        <begin position="77"/>
        <end position="171"/>
    </location>
</feature>
<dbReference type="GO" id="GO:0032259">
    <property type="term" value="P:methylation"/>
    <property type="evidence" value="ECO:0007669"/>
    <property type="project" value="UniProtKB-KW"/>
</dbReference>
<keyword evidence="3" id="KW-0489">Methyltransferase</keyword>
<dbReference type="AlphaFoldDB" id="A0A7J4J1J0"/>
<evidence type="ECO:0000313" key="4">
    <source>
        <dbReference type="Proteomes" id="UP000565078"/>
    </source>
</evidence>
<accession>A0A7J4J1J0</accession>
<dbReference type="EMBL" id="DUGC01000070">
    <property type="protein sequence ID" value="HIH09917.1"/>
    <property type="molecule type" value="Genomic_DNA"/>
</dbReference>
<feature type="compositionally biased region" description="Basic and acidic residues" evidence="1">
    <location>
        <begin position="17"/>
        <end position="29"/>
    </location>
</feature>
<comment type="caution">
    <text evidence="3">The sequence shown here is derived from an EMBL/GenBank/DDBJ whole genome shotgun (WGS) entry which is preliminary data.</text>
</comment>
<dbReference type="GO" id="GO:0008757">
    <property type="term" value="F:S-adenosylmethionine-dependent methyltransferase activity"/>
    <property type="evidence" value="ECO:0007669"/>
    <property type="project" value="InterPro"/>
</dbReference>
<dbReference type="InterPro" id="IPR029063">
    <property type="entry name" value="SAM-dependent_MTases_sf"/>
</dbReference>
<dbReference type="InterPro" id="IPR013216">
    <property type="entry name" value="Methyltransf_11"/>
</dbReference>
<feature type="region of interest" description="Disordered" evidence="1">
    <location>
        <begin position="1"/>
        <end position="36"/>
    </location>
</feature>
<organism evidence="3 4">
    <name type="scientific">Candidatus Iainarchaeum sp</name>
    <dbReference type="NCBI Taxonomy" id="3101447"/>
    <lineage>
        <taxon>Archaea</taxon>
        <taxon>Candidatus Iainarchaeota</taxon>
        <taxon>Candidatus Iainarchaeia</taxon>
        <taxon>Candidatus Iainarchaeales</taxon>
        <taxon>Candidatus Iainarchaeaceae</taxon>
        <taxon>Candidatus Iainarchaeum</taxon>
    </lineage>
</organism>
<gene>
    <name evidence="3" type="ORF">HA254_04590</name>
</gene>
<reference evidence="4" key="1">
    <citation type="journal article" date="2020" name="bioRxiv">
        <title>A rank-normalized archaeal taxonomy based on genome phylogeny resolves widespread incomplete and uneven classifications.</title>
        <authorList>
            <person name="Rinke C."/>
            <person name="Chuvochina M."/>
            <person name="Mussig A.J."/>
            <person name="Chaumeil P.-A."/>
            <person name="Waite D.W."/>
            <person name="Whitman W.B."/>
            <person name="Parks D.H."/>
            <person name="Hugenholtz P."/>
        </authorList>
    </citation>
    <scope>NUCLEOTIDE SEQUENCE [LARGE SCALE GENOMIC DNA]</scope>
</reference>
<proteinExistence type="predicted"/>
<protein>
    <submittedName>
        <fullName evidence="3">Class I SAM-dependent methyltransferase</fullName>
    </submittedName>
</protein>